<gene>
    <name evidence="2" type="primary">WBGene00272925</name>
</gene>
<reference evidence="2" key="2">
    <citation type="submission" date="2022-06" db="UniProtKB">
        <authorList>
            <consortium name="EnsemblMetazoa"/>
        </authorList>
    </citation>
    <scope>IDENTIFICATION</scope>
    <source>
        <strain evidence="2">PS312</strain>
    </source>
</reference>
<sequence>MGDEFEELNWTILEQAVVHDIPPSDTAQTTDRPLDPSIINPTRRTEELPYIVHQLDTVQYVDAHSNLCRDRALNLRNTHYLTVLEKSPPVVNLHFHLEYGSACYEIRFCLESCFRVGRTKYTAPQPPAPSFFTINHR</sequence>
<evidence type="ECO:0000256" key="1">
    <source>
        <dbReference type="SAM" id="MobiDB-lite"/>
    </source>
</evidence>
<keyword evidence="3" id="KW-1185">Reference proteome</keyword>
<accession>A0A8R1YMF6</accession>
<dbReference type="Proteomes" id="UP000005239">
    <property type="component" value="Unassembled WGS sequence"/>
</dbReference>
<proteinExistence type="predicted"/>
<accession>A0A2A6C8W0</accession>
<reference evidence="3" key="1">
    <citation type="journal article" date="2008" name="Nat. Genet.">
        <title>The Pristionchus pacificus genome provides a unique perspective on nematode lifestyle and parasitism.</title>
        <authorList>
            <person name="Dieterich C."/>
            <person name="Clifton S.W."/>
            <person name="Schuster L.N."/>
            <person name="Chinwalla A."/>
            <person name="Delehaunty K."/>
            <person name="Dinkelacker I."/>
            <person name="Fulton L."/>
            <person name="Fulton R."/>
            <person name="Godfrey J."/>
            <person name="Minx P."/>
            <person name="Mitreva M."/>
            <person name="Roeseler W."/>
            <person name="Tian H."/>
            <person name="Witte H."/>
            <person name="Yang S.P."/>
            <person name="Wilson R.K."/>
            <person name="Sommer R.J."/>
        </authorList>
    </citation>
    <scope>NUCLEOTIDE SEQUENCE [LARGE SCALE GENOMIC DNA]</scope>
    <source>
        <strain evidence="3">PS312</strain>
    </source>
</reference>
<organism evidence="2 3">
    <name type="scientific">Pristionchus pacificus</name>
    <name type="common">Parasitic nematode worm</name>
    <dbReference type="NCBI Taxonomy" id="54126"/>
    <lineage>
        <taxon>Eukaryota</taxon>
        <taxon>Metazoa</taxon>
        <taxon>Ecdysozoa</taxon>
        <taxon>Nematoda</taxon>
        <taxon>Chromadorea</taxon>
        <taxon>Rhabditida</taxon>
        <taxon>Rhabditina</taxon>
        <taxon>Diplogasteromorpha</taxon>
        <taxon>Diplogasteroidea</taxon>
        <taxon>Neodiplogasteridae</taxon>
        <taxon>Pristionchus</taxon>
    </lineage>
</organism>
<feature type="region of interest" description="Disordered" evidence="1">
    <location>
        <begin position="21"/>
        <end position="40"/>
    </location>
</feature>
<name>A0A2A6C8W0_PRIPA</name>
<dbReference type="AlphaFoldDB" id="A0A2A6C8W0"/>
<dbReference type="EnsemblMetazoa" id="PPA34556.1">
    <property type="protein sequence ID" value="PPA34556.1"/>
    <property type="gene ID" value="WBGene00272925"/>
</dbReference>
<protein>
    <submittedName>
        <fullName evidence="2">Uncharacterized protein</fullName>
    </submittedName>
</protein>
<evidence type="ECO:0000313" key="3">
    <source>
        <dbReference type="Proteomes" id="UP000005239"/>
    </source>
</evidence>
<evidence type="ECO:0000313" key="2">
    <source>
        <dbReference type="EnsemblMetazoa" id="PPA34556.1"/>
    </source>
</evidence>